<dbReference type="EMBL" id="CAQQ02381442">
    <property type="status" value="NOT_ANNOTATED_CDS"/>
    <property type="molecule type" value="Genomic_DNA"/>
</dbReference>
<keyword evidence="3" id="KW-1185">Reference proteome</keyword>
<feature type="compositionally biased region" description="Polar residues" evidence="1">
    <location>
        <begin position="373"/>
        <end position="394"/>
    </location>
</feature>
<dbReference type="STRING" id="36166.T1GXV5"/>
<feature type="compositionally biased region" description="Polar residues" evidence="1">
    <location>
        <begin position="429"/>
        <end position="448"/>
    </location>
</feature>
<feature type="compositionally biased region" description="Polar residues" evidence="1">
    <location>
        <begin position="651"/>
        <end position="662"/>
    </location>
</feature>
<feature type="region of interest" description="Disordered" evidence="1">
    <location>
        <begin position="215"/>
        <end position="235"/>
    </location>
</feature>
<feature type="region of interest" description="Disordered" evidence="1">
    <location>
        <begin position="794"/>
        <end position="813"/>
    </location>
</feature>
<organism evidence="2 3">
    <name type="scientific">Megaselia scalaris</name>
    <name type="common">Humpbacked fly</name>
    <name type="synonym">Phora scalaris</name>
    <dbReference type="NCBI Taxonomy" id="36166"/>
    <lineage>
        <taxon>Eukaryota</taxon>
        <taxon>Metazoa</taxon>
        <taxon>Ecdysozoa</taxon>
        <taxon>Arthropoda</taxon>
        <taxon>Hexapoda</taxon>
        <taxon>Insecta</taxon>
        <taxon>Pterygota</taxon>
        <taxon>Neoptera</taxon>
        <taxon>Endopterygota</taxon>
        <taxon>Diptera</taxon>
        <taxon>Brachycera</taxon>
        <taxon>Muscomorpha</taxon>
        <taxon>Platypezoidea</taxon>
        <taxon>Phoridae</taxon>
        <taxon>Megaseliini</taxon>
        <taxon>Megaselia</taxon>
    </lineage>
</organism>
<feature type="compositionally biased region" description="Polar residues" evidence="1">
    <location>
        <begin position="564"/>
        <end position="581"/>
    </location>
</feature>
<dbReference type="HOGENOM" id="CLU_347260_0_0_1"/>
<sequence>MSSSLQSDTEFSEDNAYDVAKKNSKCLKDICRNETNLSLLSSKMNSMFGKELPSTGRGRKRKQKTPLPNPKDGMEEDDAYDPMEQVRRKQNAQLSLVESFLTTTAQRLSQHPNVLEDVAGKMHAAAVANNELQTDDDNNFHRQMPSNQKDVASNPMSTCQNLVVSKGSKKWISGDDDRMPLQRECGSVDTIQADPSKLIPNRDFIARFMMNNAGGDGHHHHHHHPNPCAHEEDENSSFLDVVDSNNPTAGVASQLPQYHHNTPNEDDDPGVVHGTSQSFMNSFYNNSNPRLTAPGANNSSASLLVEAALNSVGNMIENVTMKLRFGGNGLNSIDSLENEIKMMKGLNNFPMNIPTLPIFPNSNNTMSSCNMSPATPNQRTPQNDIDVDANSTPRRAQLSAGGESERYSNHHHHTPPSPAVISPGRDYSMFNNSANGPGSAPNNLSVASPMQVRRGPTSSGTVYPDNELISPASSPAIPRYNFNNELNRKRILEDERSQNMSVNNQMSSDDENSIIQQNSTPTQDMRMKFAQSQMDLMYSKYESMASAANLKYNNHHQDLEVTDYRNNTPSNDMSDMQGLDMSSRSNNMVQTIIITSNYQHQPQQQQQQQQQTQPQQHTQQQEHTNQLPMQQHQGMHNMMSEQMSDQEHDQNSSVDLSRTANYHHSSPPPLPYSHAHHDMLRMVSLDLTPNSNMTHSNNRSFLSSQMQHNRGEGLDHHRLLQTAEQHRLLAASNPEQHRLLVDPAAHLLMEQNNRLLGSAESSHNNRHMARGFGAYHQVASGNYHHSVRPGVLPSSNHHTPNHTSNYHPFPAYY</sequence>
<dbReference type="AlphaFoldDB" id="T1GXV5"/>
<dbReference type="Proteomes" id="UP000015102">
    <property type="component" value="Unassembled WGS sequence"/>
</dbReference>
<feature type="region of interest" description="Disordered" evidence="1">
    <location>
        <begin position="562"/>
        <end position="581"/>
    </location>
</feature>
<proteinExistence type="predicted"/>
<evidence type="ECO:0000313" key="2">
    <source>
        <dbReference type="EnsemblMetazoa" id="MESCA008665-PA"/>
    </source>
</evidence>
<reference evidence="3" key="1">
    <citation type="submission" date="2013-02" db="EMBL/GenBank/DDBJ databases">
        <authorList>
            <person name="Hughes D."/>
        </authorList>
    </citation>
    <scope>NUCLEOTIDE SEQUENCE</scope>
    <source>
        <strain>Durham</strain>
        <strain evidence="3">NC isolate 2 -- Noor lab</strain>
    </source>
</reference>
<feature type="compositionally biased region" description="Polar residues" evidence="1">
    <location>
        <begin position="794"/>
        <end position="806"/>
    </location>
</feature>
<protein>
    <submittedName>
        <fullName evidence="2">Uncharacterized protein</fullName>
    </submittedName>
</protein>
<dbReference type="EnsemblMetazoa" id="MESCA008665-RA">
    <property type="protein sequence ID" value="MESCA008665-PA"/>
    <property type="gene ID" value="MESCA008665"/>
</dbReference>
<accession>T1GXV5</accession>
<evidence type="ECO:0000256" key="1">
    <source>
        <dbReference type="SAM" id="MobiDB-lite"/>
    </source>
</evidence>
<feature type="region of interest" description="Disordered" evidence="1">
    <location>
        <begin position="367"/>
        <end position="470"/>
    </location>
</feature>
<reference evidence="2" key="2">
    <citation type="submission" date="2015-06" db="UniProtKB">
        <authorList>
            <consortium name="EnsemblMetazoa"/>
        </authorList>
    </citation>
    <scope>IDENTIFICATION</scope>
</reference>
<feature type="compositionally biased region" description="Low complexity" evidence="1">
    <location>
        <begin position="599"/>
        <end position="621"/>
    </location>
</feature>
<feature type="region of interest" description="Disordered" evidence="1">
    <location>
        <begin position="639"/>
        <end position="674"/>
    </location>
</feature>
<feature type="region of interest" description="Disordered" evidence="1">
    <location>
        <begin position="598"/>
        <end position="625"/>
    </location>
</feature>
<evidence type="ECO:0000313" key="3">
    <source>
        <dbReference type="Proteomes" id="UP000015102"/>
    </source>
</evidence>
<feature type="region of interest" description="Disordered" evidence="1">
    <location>
        <begin position="42"/>
        <end position="78"/>
    </location>
</feature>
<name>T1GXV5_MEGSC</name>